<dbReference type="FunFam" id="3.30.1330.200:FF:000001">
    <property type="entry name" value="Probable chemoreceptor glutamine deamidase CheD"/>
    <property type="match status" value="1"/>
</dbReference>
<dbReference type="EC" id="3.5.1.44" evidence="3"/>
<comment type="catalytic activity">
    <reaction evidence="3">
        <text>L-glutaminyl-[protein] + H2O = L-glutamyl-[protein] + NH4(+)</text>
        <dbReference type="Rhea" id="RHEA:16441"/>
        <dbReference type="Rhea" id="RHEA-COMP:10207"/>
        <dbReference type="Rhea" id="RHEA-COMP:10208"/>
        <dbReference type="ChEBI" id="CHEBI:15377"/>
        <dbReference type="ChEBI" id="CHEBI:28938"/>
        <dbReference type="ChEBI" id="CHEBI:29973"/>
        <dbReference type="ChEBI" id="CHEBI:30011"/>
        <dbReference type="EC" id="3.5.1.44"/>
    </reaction>
</comment>
<keyword evidence="1 3" id="KW-0145">Chemotaxis</keyword>
<dbReference type="EMBL" id="PZZZ01000002">
    <property type="protein sequence ID" value="PTM97677.1"/>
    <property type="molecule type" value="Genomic_DNA"/>
</dbReference>
<dbReference type="PANTHER" id="PTHR35147:SF2">
    <property type="entry name" value="CHEMORECEPTOR GLUTAMINE DEAMIDASE CHED-RELATED"/>
    <property type="match status" value="1"/>
</dbReference>
<evidence type="ECO:0000256" key="1">
    <source>
        <dbReference type="ARBA" id="ARBA00022500"/>
    </source>
</evidence>
<evidence type="ECO:0000256" key="2">
    <source>
        <dbReference type="ARBA" id="ARBA00022801"/>
    </source>
</evidence>
<dbReference type="Pfam" id="PF03975">
    <property type="entry name" value="CheD"/>
    <property type="match status" value="1"/>
</dbReference>
<organism evidence="4 5">
    <name type="scientific">Mycoplana dimorpha</name>
    <dbReference type="NCBI Taxonomy" id="28320"/>
    <lineage>
        <taxon>Bacteria</taxon>
        <taxon>Pseudomonadati</taxon>
        <taxon>Pseudomonadota</taxon>
        <taxon>Alphaproteobacteria</taxon>
        <taxon>Hyphomicrobiales</taxon>
        <taxon>Rhizobiaceae</taxon>
        <taxon>Mycoplana</taxon>
    </lineage>
</organism>
<dbReference type="Proteomes" id="UP000241247">
    <property type="component" value="Unassembled WGS sequence"/>
</dbReference>
<comment type="caution">
    <text evidence="4">The sequence shown here is derived from an EMBL/GenBank/DDBJ whole genome shotgun (WGS) entry which is preliminary data.</text>
</comment>
<dbReference type="OrthoDB" id="9807202at2"/>
<name>A0A2T5BFB2_MYCDI</name>
<dbReference type="HAMAP" id="MF_01440">
    <property type="entry name" value="CheD"/>
    <property type="match status" value="1"/>
</dbReference>
<dbReference type="NCBIfam" id="NF010019">
    <property type="entry name" value="PRK13497.1"/>
    <property type="match status" value="1"/>
</dbReference>
<protein>
    <recommendedName>
        <fullName evidence="3">Probable chemoreceptor glutamine deamidase CheD</fullName>
        <ecNumber evidence="3">3.5.1.44</ecNumber>
    </recommendedName>
</protein>
<dbReference type="SUPFAM" id="SSF64438">
    <property type="entry name" value="CNF1/YfiH-like putative cysteine hydrolases"/>
    <property type="match status" value="1"/>
</dbReference>
<dbReference type="InterPro" id="IPR038592">
    <property type="entry name" value="CheD-like_sf"/>
</dbReference>
<sequence>MTSDAGMRRIHVIQGEYKVVSGPDVVLTTILGSCVAACMRDPVTGVGGMNHFLLPGSAEAMASGGDATRYGVHLMELLINGLLKQGARRDRLEAKIFGGARTIARFSNVGEQNAQFARQFLTDEGIRIVGESTGGEHGRKLEFWPSTGRARQYALTGAEAQRAVALEQRPIPAPKPAESAIEFF</sequence>
<dbReference type="Gene3D" id="3.30.1330.200">
    <property type="match status" value="1"/>
</dbReference>
<reference evidence="4 5" key="1">
    <citation type="submission" date="2018-04" db="EMBL/GenBank/DDBJ databases">
        <title>Genomic Encyclopedia of Type Strains, Phase IV (KMG-IV): sequencing the most valuable type-strain genomes for metagenomic binning, comparative biology and taxonomic classification.</title>
        <authorList>
            <person name="Goeker M."/>
        </authorList>
    </citation>
    <scope>NUCLEOTIDE SEQUENCE [LARGE SCALE GENOMIC DNA]</scope>
    <source>
        <strain evidence="4 5">DSM 7138</strain>
    </source>
</reference>
<comment type="function">
    <text evidence="3">Probably deamidates glutamine residues to glutamate on methyl-accepting chemotaxis receptors (MCPs), playing an important role in chemotaxis.</text>
</comment>
<dbReference type="PANTHER" id="PTHR35147">
    <property type="entry name" value="CHEMORECEPTOR GLUTAMINE DEAMIDASE CHED-RELATED"/>
    <property type="match status" value="1"/>
</dbReference>
<dbReference type="CDD" id="cd16352">
    <property type="entry name" value="CheD"/>
    <property type="match status" value="1"/>
</dbReference>
<proteinExistence type="inferred from homology"/>
<dbReference type="RefSeq" id="WP_108001929.1">
    <property type="nucleotide sequence ID" value="NZ_JBHEEX010000001.1"/>
</dbReference>
<dbReference type="AlphaFoldDB" id="A0A2T5BFB2"/>
<evidence type="ECO:0000313" key="5">
    <source>
        <dbReference type="Proteomes" id="UP000241247"/>
    </source>
</evidence>
<dbReference type="InterPro" id="IPR011324">
    <property type="entry name" value="Cytotoxic_necrot_fac-like_cat"/>
</dbReference>
<keyword evidence="2 3" id="KW-0378">Hydrolase</keyword>
<accession>A0A2T5BFB2</accession>
<evidence type="ECO:0000256" key="3">
    <source>
        <dbReference type="HAMAP-Rule" id="MF_01440"/>
    </source>
</evidence>
<evidence type="ECO:0000313" key="4">
    <source>
        <dbReference type="EMBL" id="PTM97677.1"/>
    </source>
</evidence>
<keyword evidence="5" id="KW-1185">Reference proteome</keyword>
<dbReference type="GO" id="GO:0050568">
    <property type="term" value="F:protein-glutamine glutaminase activity"/>
    <property type="evidence" value="ECO:0007669"/>
    <property type="project" value="UniProtKB-UniRule"/>
</dbReference>
<gene>
    <name evidence="3" type="primary">cheD</name>
    <name evidence="4" type="ORF">C7449_102556</name>
</gene>
<dbReference type="GO" id="GO:0006935">
    <property type="term" value="P:chemotaxis"/>
    <property type="evidence" value="ECO:0007669"/>
    <property type="project" value="UniProtKB-UniRule"/>
</dbReference>
<dbReference type="InterPro" id="IPR005659">
    <property type="entry name" value="Chemorcpt_Glu_NH3ase_CheD"/>
</dbReference>
<comment type="similarity">
    <text evidence="3">Belongs to the CheD family.</text>
</comment>